<organism evidence="2 3">
    <name type="scientific">Hippocampus comes</name>
    <name type="common">Tiger tail seahorse</name>
    <dbReference type="NCBI Taxonomy" id="109280"/>
    <lineage>
        <taxon>Eukaryota</taxon>
        <taxon>Metazoa</taxon>
        <taxon>Chordata</taxon>
        <taxon>Craniata</taxon>
        <taxon>Vertebrata</taxon>
        <taxon>Euteleostomi</taxon>
        <taxon>Actinopterygii</taxon>
        <taxon>Neopterygii</taxon>
        <taxon>Teleostei</taxon>
        <taxon>Neoteleostei</taxon>
        <taxon>Acanthomorphata</taxon>
        <taxon>Syngnathiaria</taxon>
        <taxon>Syngnathiformes</taxon>
        <taxon>Syngnathoidei</taxon>
        <taxon>Syngnathidae</taxon>
        <taxon>Hippocampus</taxon>
    </lineage>
</organism>
<reference evidence="2" key="1">
    <citation type="submission" date="2025-05" db="UniProtKB">
        <authorList>
            <consortium name="Ensembl"/>
        </authorList>
    </citation>
    <scope>IDENTIFICATION</scope>
</reference>
<dbReference type="GO" id="GO:0032587">
    <property type="term" value="C:ruffle membrane"/>
    <property type="evidence" value="ECO:0007669"/>
    <property type="project" value="TreeGrafter"/>
</dbReference>
<accession>A0A3Q3DJY4</accession>
<evidence type="ECO:0000313" key="3">
    <source>
        <dbReference type="Proteomes" id="UP000264820"/>
    </source>
</evidence>
<dbReference type="Ensembl" id="ENSHCOT00000021561.1">
    <property type="protein sequence ID" value="ENSHCOP00000014060.1"/>
    <property type="gene ID" value="ENSHCOG00000017329.1"/>
</dbReference>
<dbReference type="Gene3D" id="2.30.29.30">
    <property type="entry name" value="Pleckstrin-homology domain (PH domain)/Phosphotyrosine-binding domain (PTB)"/>
    <property type="match status" value="1"/>
</dbReference>
<dbReference type="InterPro" id="IPR011993">
    <property type="entry name" value="PH-like_dom_sf"/>
</dbReference>
<keyword evidence="3" id="KW-1185">Reference proteome</keyword>
<dbReference type="PANTHER" id="PTHR12287">
    <property type="entry name" value="EPIDERMAL GROWTH FACTOR RECEPTOR KINASE SUBSTRATE EPS8-RELATED PROTEIN"/>
    <property type="match status" value="1"/>
</dbReference>
<dbReference type="Proteomes" id="UP000264820">
    <property type="component" value="Unplaced"/>
</dbReference>
<dbReference type="AlphaFoldDB" id="A0A3Q3DJY4"/>
<evidence type="ECO:0000259" key="1">
    <source>
        <dbReference type="Pfam" id="PF08416"/>
    </source>
</evidence>
<dbReference type="Ensembl" id="ENSHCOT00000025238.1">
    <property type="protein sequence ID" value="ENSHCOP00000016987.1"/>
    <property type="gene ID" value="ENSHCOG00000020803.1"/>
</dbReference>
<dbReference type="PANTHER" id="PTHR12287:SF20">
    <property type="entry name" value="EPIDERMAL GROWTH FACTOR RECEPTOR KINASE SUBSTRATE 8-LIKE PROTEIN 2"/>
    <property type="match status" value="1"/>
</dbReference>
<dbReference type="InterPro" id="IPR039801">
    <property type="entry name" value="EPS8-like"/>
</dbReference>
<dbReference type="STRING" id="109280.ENSHCOP00000014060"/>
<dbReference type="GO" id="GO:1900029">
    <property type="term" value="P:positive regulation of ruffle assembly"/>
    <property type="evidence" value="ECO:0007669"/>
    <property type="project" value="TreeGrafter"/>
</dbReference>
<dbReference type="InterPro" id="IPR033928">
    <property type="entry name" value="EPS8_PTB"/>
</dbReference>
<dbReference type="GO" id="GO:0035023">
    <property type="term" value="P:regulation of Rho protein signal transduction"/>
    <property type="evidence" value="ECO:0007669"/>
    <property type="project" value="TreeGrafter"/>
</dbReference>
<dbReference type="GO" id="GO:0003779">
    <property type="term" value="F:actin binding"/>
    <property type="evidence" value="ECO:0007669"/>
    <property type="project" value="TreeGrafter"/>
</dbReference>
<dbReference type="SUPFAM" id="SSF50729">
    <property type="entry name" value="PH domain-like"/>
    <property type="match status" value="1"/>
</dbReference>
<evidence type="ECO:0000313" key="2">
    <source>
        <dbReference type="Ensembl" id="ENSHCOP00000014060.1"/>
    </source>
</evidence>
<dbReference type="Pfam" id="PF08416">
    <property type="entry name" value="PTB"/>
    <property type="match status" value="1"/>
</dbReference>
<dbReference type="InterPro" id="IPR013625">
    <property type="entry name" value="PTB"/>
</dbReference>
<proteinExistence type="predicted"/>
<dbReference type="CDD" id="cd01210">
    <property type="entry name" value="PTB_EPS8"/>
    <property type="match status" value="1"/>
</dbReference>
<protein>
    <submittedName>
        <fullName evidence="2">Epidermal growth factor receptor kinase substrate 8-like protein 2</fullName>
    </submittedName>
</protein>
<dbReference type="GO" id="GO:0007266">
    <property type="term" value="P:Rho protein signal transduction"/>
    <property type="evidence" value="ECO:0007669"/>
    <property type="project" value="TreeGrafter"/>
</dbReference>
<dbReference type="GeneTree" id="ENSGT00940000160990"/>
<feature type="domain" description="PTB" evidence="1">
    <location>
        <begin position="1"/>
        <end position="119"/>
    </location>
</feature>
<name>A0A3Q3DJY4_HIPCM</name>
<dbReference type="GO" id="GO:0031982">
    <property type="term" value="C:vesicle"/>
    <property type="evidence" value="ECO:0007669"/>
    <property type="project" value="TreeGrafter"/>
</dbReference>
<sequence>MDKTESIATVDDAIKKLALLDSKDKIWTQEMLLQVTDKAVRLLDCDTQELENFPLPTIHLSQAVLNQTRYPSVLLLVCQDNEQHRPDIHFFHCDEVEAELVHADIDSALGDNKYGKKSRLQTLK</sequence>